<evidence type="ECO:0000256" key="7">
    <source>
        <dbReference type="SAM" id="Phobius"/>
    </source>
</evidence>
<comment type="subcellular location">
    <subcellularLocation>
        <location evidence="1">Cell membrane</location>
        <topology evidence="1">Multi-pass membrane protein</topology>
    </subcellularLocation>
</comment>
<dbReference type="PANTHER" id="PTHR30221:SF19">
    <property type="entry name" value="SMALL-CONDUCTANCE MECHANOSENSITIVE CHANNEL"/>
    <property type="match status" value="1"/>
</dbReference>
<dbReference type="InterPro" id="IPR011066">
    <property type="entry name" value="MscS_channel_C_sf"/>
</dbReference>
<keyword evidence="4 7" id="KW-0812">Transmembrane</keyword>
<evidence type="ECO:0000256" key="6">
    <source>
        <dbReference type="ARBA" id="ARBA00023136"/>
    </source>
</evidence>
<proteinExistence type="inferred from homology"/>
<dbReference type="RefSeq" id="WP_133517338.1">
    <property type="nucleotide sequence ID" value="NZ_JAHDUW010000002.1"/>
</dbReference>
<keyword evidence="11" id="KW-1185">Reference proteome</keyword>
<comment type="caution">
    <text evidence="10">The sequence shown here is derived from an EMBL/GenBank/DDBJ whole genome shotgun (WGS) entry which is preliminary data.</text>
</comment>
<evidence type="ECO:0000256" key="5">
    <source>
        <dbReference type="ARBA" id="ARBA00022989"/>
    </source>
</evidence>
<dbReference type="OrthoDB" id="31543at2157"/>
<dbReference type="InterPro" id="IPR023408">
    <property type="entry name" value="MscS_beta-dom_sf"/>
</dbReference>
<dbReference type="Gene3D" id="1.10.287.1260">
    <property type="match status" value="1"/>
</dbReference>
<evidence type="ECO:0000313" key="11">
    <source>
        <dbReference type="Proteomes" id="UP000294855"/>
    </source>
</evidence>
<evidence type="ECO:0000259" key="8">
    <source>
        <dbReference type="Pfam" id="PF00924"/>
    </source>
</evidence>
<evidence type="ECO:0000256" key="3">
    <source>
        <dbReference type="ARBA" id="ARBA00022475"/>
    </source>
</evidence>
<dbReference type="InterPro" id="IPR049278">
    <property type="entry name" value="MS_channel_C"/>
</dbReference>
<dbReference type="InterPro" id="IPR011014">
    <property type="entry name" value="MscS_channel_TM-2"/>
</dbReference>
<evidence type="ECO:0000259" key="9">
    <source>
        <dbReference type="Pfam" id="PF21082"/>
    </source>
</evidence>
<dbReference type="Gene3D" id="3.30.70.100">
    <property type="match status" value="1"/>
</dbReference>
<feature type="domain" description="Mechanosensitive ion channel MscS C-terminal" evidence="9">
    <location>
        <begin position="199"/>
        <end position="250"/>
    </location>
</feature>
<dbReference type="PANTHER" id="PTHR30221">
    <property type="entry name" value="SMALL-CONDUCTANCE MECHANOSENSITIVE CHANNEL"/>
    <property type="match status" value="1"/>
</dbReference>
<dbReference type="InterPro" id="IPR045275">
    <property type="entry name" value="MscS_archaea/bacteria_type"/>
</dbReference>
<dbReference type="SUPFAM" id="SSF82689">
    <property type="entry name" value="Mechanosensitive channel protein MscS (YggB), C-terminal domain"/>
    <property type="match status" value="1"/>
</dbReference>
<keyword evidence="5 7" id="KW-1133">Transmembrane helix</keyword>
<protein>
    <submittedName>
        <fullName evidence="10">Mechanosensitive ion channel-like protein</fullName>
    </submittedName>
</protein>
<dbReference type="Gene3D" id="2.30.30.60">
    <property type="match status" value="1"/>
</dbReference>
<keyword evidence="3" id="KW-1003">Cell membrane</keyword>
<evidence type="ECO:0000313" key="10">
    <source>
        <dbReference type="EMBL" id="TDQ69546.1"/>
    </source>
</evidence>
<dbReference type="InterPro" id="IPR010920">
    <property type="entry name" value="LSM_dom_sf"/>
</dbReference>
<feature type="transmembrane region" description="Helical" evidence="7">
    <location>
        <begin position="64"/>
        <end position="85"/>
    </location>
</feature>
<dbReference type="InterPro" id="IPR006685">
    <property type="entry name" value="MscS_channel_2nd"/>
</dbReference>
<comment type="similarity">
    <text evidence="2">Belongs to the MscS (TC 1.A.23) family.</text>
</comment>
<evidence type="ECO:0000256" key="4">
    <source>
        <dbReference type="ARBA" id="ARBA00022692"/>
    </source>
</evidence>
<dbReference type="GO" id="GO:0005886">
    <property type="term" value="C:plasma membrane"/>
    <property type="evidence" value="ECO:0007669"/>
    <property type="project" value="UniProtKB-SubCell"/>
</dbReference>
<keyword evidence="6 7" id="KW-0472">Membrane</keyword>
<evidence type="ECO:0000256" key="2">
    <source>
        <dbReference type="ARBA" id="ARBA00008017"/>
    </source>
</evidence>
<dbReference type="EMBL" id="SNYS01000007">
    <property type="protein sequence ID" value="TDQ69546.1"/>
    <property type="molecule type" value="Genomic_DNA"/>
</dbReference>
<dbReference type="Proteomes" id="UP000294855">
    <property type="component" value="Unassembled WGS sequence"/>
</dbReference>
<sequence>MVNNFPEGLIIALNDIMETAVPYTNWQVSDVIFAIIVLIAAFIVARILVSVFKRLLKRTKIPELAASFLVQLITALLYVAVLLAFCSALGITVGSIILGLSAVIGLILGFGMQDTLTNLGAGVWLAVLEPFKKDDYITVSGQTGYVKEVGLMSTELITPDNTYIMLPNKMVWNSAIVNMSHLPTRRFEVAMSFALLGDADSTIRAVMDVLKKNPEVLQTPEPKIYISNLTADTVDLQIRAWAGTEDVGTMATTVKEELLREFDDKK</sequence>
<dbReference type="Pfam" id="PF21082">
    <property type="entry name" value="MS_channel_3rd"/>
    <property type="match status" value="1"/>
</dbReference>
<reference evidence="10 11" key="1">
    <citation type="submission" date="2019-03" db="EMBL/GenBank/DDBJ databases">
        <title>Genomic Encyclopedia of Type Strains, Phase IV (KMG-IV): sequencing the most valuable type-strain genomes for metagenomic binning, comparative biology and taxonomic classification.</title>
        <authorList>
            <person name="Goeker M."/>
        </authorList>
    </citation>
    <scope>NUCLEOTIDE SEQUENCE [LARGE SCALE GENOMIC DNA]</scope>
    <source>
        <strain evidence="10 11">DSM 13328</strain>
    </source>
</reference>
<dbReference type="AlphaFoldDB" id="A0A484F4J8"/>
<dbReference type="SUPFAM" id="SSF50182">
    <property type="entry name" value="Sm-like ribonucleoproteins"/>
    <property type="match status" value="1"/>
</dbReference>
<feature type="transmembrane region" description="Helical" evidence="7">
    <location>
        <begin position="91"/>
        <end position="110"/>
    </location>
</feature>
<dbReference type="GO" id="GO:0008381">
    <property type="term" value="F:mechanosensitive monoatomic ion channel activity"/>
    <property type="evidence" value="ECO:0007669"/>
    <property type="project" value="InterPro"/>
</dbReference>
<organism evidence="10 11">
    <name type="scientific">Methanimicrococcus blatticola</name>
    <dbReference type="NCBI Taxonomy" id="91560"/>
    <lineage>
        <taxon>Archaea</taxon>
        <taxon>Methanobacteriati</taxon>
        <taxon>Methanobacteriota</taxon>
        <taxon>Stenosarchaea group</taxon>
        <taxon>Methanomicrobia</taxon>
        <taxon>Methanosarcinales</taxon>
        <taxon>Methanosarcinaceae</taxon>
        <taxon>Methanimicrococcus</taxon>
    </lineage>
</organism>
<dbReference type="Pfam" id="PF00924">
    <property type="entry name" value="MS_channel_2nd"/>
    <property type="match status" value="1"/>
</dbReference>
<accession>A0A484F4J8</accession>
<evidence type="ECO:0000256" key="1">
    <source>
        <dbReference type="ARBA" id="ARBA00004651"/>
    </source>
</evidence>
<gene>
    <name evidence="10" type="ORF">C7391_0880</name>
</gene>
<feature type="domain" description="Mechanosensitive ion channel MscS" evidence="8">
    <location>
        <begin position="114"/>
        <end position="181"/>
    </location>
</feature>
<dbReference type="SUPFAM" id="SSF82861">
    <property type="entry name" value="Mechanosensitive channel protein MscS (YggB), transmembrane region"/>
    <property type="match status" value="1"/>
</dbReference>
<feature type="transmembrane region" description="Helical" evidence="7">
    <location>
        <begin position="31"/>
        <end position="52"/>
    </location>
</feature>
<name>A0A484F4J8_9EURY</name>